<evidence type="ECO:0000259" key="11">
    <source>
        <dbReference type="PROSITE" id="PS51918"/>
    </source>
</evidence>
<evidence type="ECO:0000313" key="12">
    <source>
        <dbReference type="EMBL" id="TQV75168.1"/>
    </source>
</evidence>
<evidence type="ECO:0000256" key="2">
    <source>
        <dbReference type="ARBA" id="ARBA00022490"/>
    </source>
</evidence>
<dbReference type="InterPro" id="IPR002792">
    <property type="entry name" value="TRAM_dom"/>
</dbReference>
<feature type="binding site" evidence="8">
    <location>
        <position position="173"/>
    </location>
    <ligand>
        <name>[4Fe-4S] cluster</name>
        <dbReference type="ChEBI" id="CHEBI:49883"/>
        <label>2</label>
        <note>4Fe-4S-S-AdoMet</note>
    </ligand>
</feature>
<dbReference type="GO" id="GO:0103039">
    <property type="term" value="F:protein methylthiotransferase activity"/>
    <property type="evidence" value="ECO:0007669"/>
    <property type="project" value="UniProtKB-EC"/>
</dbReference>
<keyword evidence="12" id="KW-0689">Ribosomal protein</keyword>
<dbReference type="SMART" id="SM00729">
    <property type="entry name" value="Elp3"/>
    <property type="match status" value="1"/>
</dbReference>
<keyword evidence="13" id="KW-1185">Reference proteome</keyword>
<feature type="domain" description="MTTase N-terminal" evidence="10">
    <location>
        <begin position="27"/>
        <end position="137"/>
    </location>
</feature>
<evidence type="ECO:0000256" key="7">
    <source>
        <dbReference type="ARBA" id="ARBA00023014"/>
    </source>
</evidence>
<keyword evidence="7 8" id="KW-0411">Iron-sulfur</keyword>
<dbReference type="GO" id="GO:0006400">
    <property type="term" value="P:tRNA modification"/>
    <property type="evidence" value="ECO:0007669"/>
    <property type="project" value="InterPro"/>
</dbReference>
<dbReference type="GO" id="GO:0005840">
    <property type="term" value="C:ribosome"/>
    <property type="evidence" value="ECO:0007669"/>
    <property type="project" value="UniProtKB-KW"/>
</dbReference>
<dbReference type="InterPro" id="IPR006638">
    <property type="entry name" value="Elp3/MiaA/NifB-like_rSAM"/>
</dbReference>
<dbReference type="NCBIfam" id="TIGR01125">
    <property type="entry name" value="30S ribosomal protein S12 methylthiotransferase RimO"/>
    <property type="match status" value="1"/>
</dbReference>
<dbReference type="InterPro" id="IPR013848">
    <property type="entry name" value="Methylthiotransferase_N"/>
</dbReference>
<comment type="catalytic activity">
    <reaction evidence="8">
        <text>L-aspartate(89)-[ribosomal protein uS12]-hydrogen + (sulfur carrier)-SH + AH2 + 2 S-adenosyl-L-methionine = 3-methylsulfanyl-L-aspartate(89)-[ribosomal protein uS12]-hydrogen + (sulfur carrier)-H + 5'-deoxyadenosine + L-methionine + A + S-adenosyl-L-homocysteine + 2 H(+)</text>
        <dbReference type="Rhea" id="RHEA:37087"/>
        <dbReference type="Rhea" id="RHEA-COMP:10460"/>
        <dbReference type="Rhea" id="RHEA-COMP:10461"/>
        <dbReference type="Rhea" id="RHEA-COMP:14737"/>
        <dbReference type="Rhea" id="RHEA-COMP:14739"/>
        <dbReference type="ChEBI" id="CHEBI:13193"/>
        <dbReference type="ChEBI" id="CHEBI:15378"/>
        <dbReference type="ChEBI" id="CHEBI:17319"/>
        <dbReference type="ChEBI" id="CHEBI:17499"/>
        <dbReference type="ChEBI" id="CHEBI:29917"/>
        <dbReference type="ChEBI" id="CHEBI:29961"/>
        <dbReference type="ChEBI" id="CHEBI:57844"/>
        <dbReference type="ChEBI" id="CHEBI:57856"/>
        <dbReference type="ChEBI" id="CHEBI:59789"/>
        <dbReference type="ChEBI" id="CHEBI:64428"/>
        <dbReference type="ChEBI" id="CHEBI:73599"/>
        <dbReference type="EC" id="2.8.4.4"/>
    </reaction>
</comment>
<dbReference type="SUPFAM" id="SSF102114">
    <property type="entry name" value="Radical SAM enzymes"/>
    <property type="match status" value="1"/>
</dbReference>
<dbReference type="Pfam" id="PF04055">
    <property type="entry name" value="Radical_SAM"/>
    <property type="match status" value="1"/>
</dbReference>
<keyword evidence="12" id="KW-0687">Ribonucleoprotein</keyword>
<dbReference type="GO" id="GO:0046872">
    <property type="term" value="F:metal ion binding"/>
    <property type="evidence" value="ECO:0007669"/>
    <property type="project" value="UniProtKB-KW"/>
</dbReference>
<dbReference type="PANTHER" id="PTHR43837:SF1">
    <property type="entry name" value="RIBOSOMAL PROTEIN US12 METHYLTHIOTRANSFERASE RIMO"/>
    <property type="match status" value="1"/>
</dbReference>
<dbReference type="SFLD" id="SFLDS00029">
    <property type="entry name" value="Radical_SAM"/>
    <property type="match status" value="1"/>
</dbReference>
<dbReference type="OrthoDB" id="9805215at2"/>
<keyword evidence="1 8" id="KW-0004">4Fe-4S</keyword>
<dbReference type="InterPro" id="IPR007197">
    <property type="entry name" value="rSAM"/>
</dbReference>
<feature type="binding site" evidence="8">
    <location>
        <position position="36"/>
    </location>
    <ligand>
        <name>[4Fe-4S] cluster</name>
        <dbReference type="ChEBI" id="CHEBI:49883"/>
        <label>1</label>
    </ligand>
</feature>
<evidence type="ECO:0000256" key="6">
    <source>
        <dbReference type="ARBA" id="ARBA00023004"/>
    </source>
</evidence>
<feature type="domain" description="TRAM" evidence="9">
    <location>
        <begin position="395"/>
        <end position="461"/>
    </location>
</feature>
<dbReference type="RefSeq" id="WP_142941785.1">
    <property type="nucleotide sequence ID" value="NZ_VIKR01000002.1"/>
</dbReference>
<dbReference type="Pfam" id="PF00919">
    <property type="entry name" value="UPF0004"/>
    <property type="match status" value="1"/>
</dbReference>
<feature type="binding site" evidence="8">
    <location>
        <position position="169"/>
    </location>
    <ligand>
        <name>[4Fe-4S] cluster</name>
        <dbReference type="ChEBI" id="CHEBI:49883"/>
        <label>2</label>
        <note>4Fe-4S-S-AdoMet</note>
    </ligand>
</feature>
<evidence type="ECO:0000259" key="10">
    <source>
        <dbReference type="PROSITE" id="PS51449"/>
    </source>
</evidence>
<dbReference type="PROSITE" id="PS50926">
    <property type="entry name" value="TRAM"/>
    <property type="match status" value="1"/>
</dbReference>
<protein>
    <recommendedName>
        <fullName evidence="8">Ribosomal protein uS12 methylthiotransferase RimO</fullName>
        <shortName evidence="8">uS12 MTTase</shortName>
        <shortName evidence="8">uS12 methylthiotransferase</shortName>
        <ecNumber evidence="8">2.8.4.4</ecNumber>
    </recommendedName>
    <alternativeName>
        <fullName evidence="8">Ribosomal protein uS12 (aspartate-C(3))-methylthiotransferase</fullName>
    </alternativeName>
    <alternativeName>
        <fullName evidence="8">Ribosome maturation factor RimO</fullName>
    </alternativeName>
</protein>
<dbReference type="PROSITE" id="PS01278">
    <property type="entry name" value="MTTASE_RADICAL"/>
    <property type="match status" value="1"/>
</dbReference>
<comment type="subcellular location">
    <subcellularLocation>
        <location evidence="8">Cytoplasm</location>
    </subcellularLocation>
</comment>
<dbReference type="Pfam" id="PF18693">
    <property type="entry name" value="TRAM_2"/>
    <property type="match status" value="1"/>
</dbReference>
<organism evidence="12 13">
    <name type="scientific">Aliikangiella marina</name>
    <dbReference type="NCBI Taxonomy" id="1712262"/>
    <lineage>
        <taxon>Bacteria</taxon>
        <taxon>Pseudomonadati</taxon>
        <taxon>Pseudomonadota</taxon>
        <taxon>Gammaproteobacteria</taxon>
        <taxon>Oceanospirillales</taxon>
        <taxon>Pleioneaceae</taxon>
        <taxon>Aliikangiella</taxon>
    </lineage>
</organism>
<comment type="similarity">
    <text evidence="8">Belongs to the methylthiotransferase family. RimO subfamily.</text>
</comment>
<sequence>MSVETFDPNSQLNQTDNEKKAVANNTSRVGFISLGCPKNLVDSERILTQLRTEGYEVVPSYDDAQLVIVNTCGFIDSAVQESLDTIGEALAENGKVLVTGCLGVKENEIREIHPNVLGITGPHAYEEVLNQVHDHVDKPAHNPFTDLIPDHGVKLTPKHFAYLKISEGCNHRCTFCIIPSMRGDLDSRPIGDVLSEAQRLVNAGVKELLVISQDTSAYGVDIKYRTGFWEGMPVKTKMLSLCEQLAKMGVWVRLHYVYPYPHVDDVIPLMAEGKILPYLDIPFQHASPRILKLMKRPGNIDKTLERIKKWRKICPELVIRSTFIVGFPGETETEFEELLDFLREAQLDRVGCFKYSPVEGATANELPDPVDEPIKEERLARFMAVQAEISANKLKAKIGNEYQILIDEVTPDGAIGRTYADAPEIDGVVHLTDEFDVEPGDKVWVQIIHSDDHDLWGVRVED</sequence>
<proteinExistence type="inferred from homology"/>
<keyword evidence="3 8" id="KW-0808">Transferase</keyword>
<dbReference type="PROSITE" id="PS51918">
    <property type="entry name" value="RADICAL_SAM"/>
    <property type="match status" value="1"/>
</dbReference>
<comment type="caution">
    <text evidence="12">The sequence shown here is derived from an EMBL/GenBank/DDBJ whole genome shotgun (WGS) entry which is preliminary data.</text>
</comment>
<dbReference type="EMBL" id="VIKR01000002">
    <property type="protein sequence ID" value="TQV75168.1"/>
    <property type="molecule type" value="Genomic_DNA"/>
</dbReference>
<dbReference type="Gene3D" id="2.40.50.140">
    <property type="entry name" value="Nucleic acid-binding proteins"/>
    <property type="match status" value="1"/>
</dbReference>
<dbReference type="FunFam" id="3.40.50.12160:FF:000002">
    <property type="entry name" value="Ribosomal protein S12 methylthiotransferase RimO"/>
    <property type="match status" value="1"/>
</dbReference>
<reference evidence="12 13" key="1">
    <citation type="submission" date="2019-06" db="EMBL/GenBank/DDBJ databases">
        <title>Draft genome of Aliikangiella marina GYP-15.</title>
        <authorList>
            <person name="Wang G."/>
        </authorList>
    </citation>
    <scope>NUCLEOTIDE SEQUENCE [LARGE SCALE GENOMIC DNA]</scope>
    <source>
        <strain evidence="12 13">GYP-15</strain>
    </source>
</reference>
<comment type="function">
    <text evidence="8">Catalyzes the methylthiolation of an aspartic acid residue of ribosomal protein uS12.</text>
</comment>
<comment type="cofactor">
    <cofactor evidence="8">
        <name>[4Fe-4S] cluster</name>
        <dbReference type="ChEBI" id="CHEBI:49883"/>
    </cofactor>
    <text evidence="8">Binds 2 [4Fe-4S] clusters. One cluster is coordinated with 3 cysteines and an exchangeable S-adenosyl-L-methionine.</text>
</comment>
<evidence type="ECO:0000313" key="13">
    <source>
        <dbReference type="Proteomes" id="UP000317839"/>
    </source>
</evidence>
<dbReference type="PROSITE" id="PS51449">
    <property type="entry name" value="MTTASE_N"/>
    <property type="match status" value="1"/>
</dbReference>
<feature type="binding site" evidence="8">
    <location>
        <position position="101"/>
    </location>
    <ligand>
        <name>[4Fe-4S] cluster</name>
        <dbReference type="ChEBI" id="CHEBI:49883"/>
        <label>1</label>
    </ligand>
</feature>
<dbReference type="SFLD" id="SFLDF00274">
    <property type="entry name" value="ribosomal_protein_S12_methylth"/>
    <property type="match status" value="1"/>
</dbReference>
<keyword evidence="4 8" id="KW-0949">S-adenosyl-L-methionine</keyword>
<feature type="binding site" evidence="8">
    <location>
        <position position="72"/>
    </location>
    <ligand>
        <name>[4Fe-4S] cluster</name>
        <dbReference type="ChEBI" id="CHEBI:49883"/>
        <label>1</label>
    </ligand>
</feature>
<dbReference type="NCBIfam" id="TIGR00089">
    <property type="entry name" value="MiaB/RimO family radical SAM methylthiotransferase"/>
    <property type="match status" value="1"/>
</dbReference>
<keyword evidence="6 8" id="KW-0408">Iron</keyword>
<accession>A0A545TD73</accession>
<evidence type="ECO:0000256" key="3">
    <source>
        <dbReference type="ARBA" id="ARBA00022679"/>
    </source>
</evidence>
<dbReference type="Proteomes" id="UP000317839">
    <property type="component" value="Unassembled WGS sequence"/>
</dbReference>
<feature type="domain" description="Radical SAM core" evidence="11">
    <location>
        <begin position="155"/>
        <end position="392"/>
    </location>
</feature>
<feature type="binding site" evidence="8">
    <location>
        <position position="176"/>
    </location>
    <ligand>
        <name>[4Fe-4S] cluster</name>
        <dbReference type="ChEBI" id="CHEBI:49883"/>
        <label>2</label>
        <note>4Fe-4S-S-AdoMet</note>
    </ligand>
</feature>
<dbReference type="InterPro" id="IPR038135">
    <property type="entry name" value="Methylthiotransferase_N_sf"/>
</dbReference>
<dbReference type="GO" id="GO:0035599">
    <property type="term" value="F:aspartic acid methylthiotransferase activity"/>
    <property type="evidence" value="ECO:0007669"/>
    <property type="project" value="TreeGrafter"/>
</dbReference>
<evidence type="ECO:0000256" key="4">
    <source>
        <dbReference type="ARBA" id="ARBA00022691"/>
    </source>
</evidence>
<dbReference type="SFLD" id="SFLDG01082">
    <property type="entry name" value="B12-binding_domain_containing"/>
    <property type="match status" value="1"/>
</dbReference>
<dbReference type="InterPro" id="IPR005839">
    <property type="entry name" value="Methylthiotransferase"/>
</dbReference>
<dbReference type="InterPro" id="IPR020612">
    <property type="entry name" value="Methylthiotransferase_CS"/>
</dbReference>
<dbReference type="Gene3D" id="3.80.30.20">
    <property type="entry name" value="tm_1862 like domain"/>
    <property type="match status" value="1"/>
</dbReference>
<dbReference type="InterPro" id="IPR005840">
    <property type="entry name" value="Ribosomal_uS12_MeSTrfase_RimO"/>
</dbReference>
<dbReference type="InterPro" id="IPR012340">
    <property type="entry name" value="NA-bd_OB-fold"/>
</dbReference>
<name>A0A545TD73_9GAMM</name>
<evidence type="ECO:0000256" key="8">
    <source>
        <dbReference type="HAMAP-Rule" id="MF_01865"/>
    </source>
</evidence>
<dbReference type="SFLD" id="SFLDG01061">
    <property type="entry name" value="methylthiotransferase"/>
    <property type="match status" value="1"/>
</dbReference>
<dbReference type="InterPro" id="IPR023404">
    <property type="entry name" value="rSAM_horseshoe"/>
</dbReference>
<keyword evidence="5 8" id="KW-0479">Metal-binding</keyword>
<dbReference type="EC" id="2.8.4.4" evidence="8"/>
<gene>
    <name evidence="8 12" type="primary">rimO</name>
    <name evidence="12" type="ORF">FLL45_09525</name>
</gene>
<dbReference type="GO" id="GO:0005829">
    <property type="term" value="C:cytosol"/>
    <property type="evidence" value="ECO:0007669"/>
    <property type="project" value="TreeGrafter"/>
</dbReference>
<dbReference type="Gene3D" id="3.40.50.12160">
    <property type="entry name" value="Methylthiotransferase, N-terminal domain"/>
    <property type="match status" value="1"/>
</dbReference>
<dbReference type="GO" id="GO:0051539">
    <property type="term" value="F:4 iron, 4 sulfur cluster binding"/>
    <property type="evidence" value="ECO:0007669"/>
    <property type="project" value="UniProtKB-UniRule"/>
</dbReference>
<dbReference type="HAMAP" id="MF_01865">
    <property type="entry name" value="MTTase_RimO"/>
    <property type="match status" value="1"/>
</dbReference>
<dbReference type="InterPro" id="IPR058240">
    <property type="entry name" value="rSAM_sf"/>
</dbReference>
<dbReference type="CDD" id="cd01335">
    <property type="entry name" value="Radical_SAM"/>
    <property type="match status" value="1"/>
</dbReference>
<evidence type="ECO:0000256" key="5">
    <source>
        <dbReference type="ARBA" id="ARBA00022723"/>
    </source>
</evidence>
<dbReference type="FunFam" id="3.80.30.20:FF:000001">
    <property type="entry name" value="tRNA-2-methylthio-N(6)-dimethylallyladenosine synthase 2"/>
    <property type="match status" value="1"/>
</dbReference>
<dbReference type="AlphaFoldDB" id="A0A545TD73"/>
<evidence type="ECO:0000256" key="1">
    <source>
        <dbReference type="ARBA" id="ARBA00022485"/>
    </source>
</evidence>
<keyword evidence="2 8" id="KW-0963">Cytoplasm</keyword>
<evidence type="ECO:0000259" key="9">
    <source>
        <dbReference type="PROSITE" id="PS50926"/>
    </source>
</evidence>
<dbReference type="PANTHER" id="PTHR43837">
    <property type="entry name" value="RIBOSOMAL PROTEIN S12 METHYLTHIOTRANSFERASE RIMO"/>
    <property type="match status" value="1"/>
</dbReference>